<dbReference type="Proteomes" id="UP000663760">
    <property type="component" value="Chromosome 2"/>
</dbReference>
<accession>A0A7I8K0V8</accession>
<proteinExistence type="predicted"/>
<gene>
    <name evidence="2" type="ORF">SI8410_02001937</name>
</gene>
<keyword evidence="3" id="KW-1185">Reference proteome</keyword>
<evidence type="ECO:0000313" key="2">
    <source>
        <dbReference type="EMBL" id="CAA7390456.1"/>
    </source>
</evidence>
<name>A0A7I8K0V8_SPIIN</name>
<dbReference type="PANTHER" id="PTHR31210">
    <property type="entry name" value="OS06G0731900 PROTEIN"/>
    <property type="match status" value="1"/>
</dbReference>
<keyword evidence="1" id="KW-0472">Membrane</keyword>
<dbReference type="EMBL" id="LR746265">
    <property type="protein sequence ID" value="CAA7390456.1"/>
    <property type="molecule type" value="Genomic_DNA"/>
</dbReference>
<organism evidence="2 3">
    <name type="scientific">Spirodela intermedia</name>
    <name type="common">Intermediate duckweed</name>
    <dbReference type="NCBI Taxonomy" id="51605"/>
    <lineage>
        <taxon>Eukaryota</taxon>
        <taxon>Viridiplantae</taxon>
        <taxon>Streptophyta</taxon>
        <taxon>Embryophyta</taxon>
        <taxon>Tracheophyta</taxon>
        <taxon>Spermatophyta</taxon>
        <taxon>Magnoliopsida</taxon>
        <taxon>Liliopsida</taxon>
        <taxon>Araceae</taxon>
        <taxon>Lemnoideae</taxon>
        <taxon>Spirodela</taxon>
    </lineage>
</organism>
<dbReference type="Pfam" id="PF05212">
    <property type="entry name" value="DUF707"/>
    <property type="match status" value="2"/>
</dbReference>
<evidence type="ECO:0000313" key="3">
    <source>
        <dbReference type="Proteomes" id="UP000663760"/>
    </source>
</evidence>
<dbReference type="InterPro" id="IPR007877">
    <property type="entry name" value="DUF707"/>
</dbReference>
<dbReference type="PANTHER" id="PTHR31210:SF38">
    <property type="entry name" value="LYSINE KETOGLUTARATE REDUCTASE TRANS-SPLICING RELATED 1"/>
    <property type="match status" value="1"/>
</dbReference>
<sequence>MGMISRSALLKKSSESTRPILTIIVGAFSLYFFSTCPAHFLSNINMEIIDGIRSSVFDHPSARPASAAQNPRGVELLPLWIVAFTVGYAQRENINMAVKKFWKSFTIMLFHYDGRARKWDQFEWSKHGVHVSVSRQTKWWYAKRFLHPDVVAVRNSSERRRQLRPLHHQAHLVLRHGSVFIPLHLVHPLQPDRPATMWEVYQACSLRLLPPCPPVSSRNASRCMWHMIQIVPINLHLCLRNDLVHGWGLDFVLRRGVEPPHERIGVVDSQWIVHQLVPSLKPNFLDDGYLRWISRGRPENGRAPWEGESFPAQFRARLRAADSAYSAGKRT</sequence>
<keyword evidence="1" id="KW-0812">Transmembrane</keyword>
<dbReference type="OrthoDB" id="9985979at2759"/>
<reference evidence="2" key="1">
    <citation type="submission" date="2020-02" db="EMBL/GenBank/DDBJ databases">
        <authorList>
            <person name="Scholz U."/>
            <person name="Mascher M."/>
            <person name="Fiebig A."/>
        </authorList>
    </citation>
    <scope>NUCLEOTIDE SEQUENCE</scope>
</reference>
<evidence type="ECO:0000256" key="1">
    <source>
        <dbReference type="SAM" id="Phobius"/>
    </source>
</evidence>
<protein>
    <submittedName>
        <fullName evidence="2">Uncharacterized protein</fullName>
    </submittedName>
</protein>
<feature type="transmembrane region" description="Helical" evidence="1">
    <location>
        <begin position="20"/>
        <end position="40"/>
    </location>
</feature>
<dbReference type="AlphaFoldDB" id="A0A7I8K0V8"/>
<keyword evidence="1" id="KW-1133">Transmembrane helix</keyword>